<keyword evidence="2" id="KW-1185">Reference proteome</keyword>
<dbReference type="Proteomes" id="UP000243975">
    <property type="component" value="Unassembled WGS sequence"/>
</dbReference>
<reference evidence="1 2" key="1">
    <citation type="journal article" date="2016" name="Sci. Rep.">
        <title>The genome sequence of the outbreeding globe artichoke constructed de novo incorporating a phase-aware low-pass sequencing strategy of F1 progeny.</title>
        <authorList>
            <person name="Scaglione D."/>
            <person name="Reyes-Chin-Wo S."/>
            <person name="Acquadro A."/>
            <person name="Froenicke L."/>
            <person name="Portis E."/>
            <person name="Beitel C."/>
            <person name="Tirone M."/>
            <person name="Mauro R."/>
            <person name="Lo Monaco A."/>
            <person name="Mauromicale G."/>
            <person name="Faccioli P."/>
            <person name="Cattivelli L."/>
            <person name="Rieseberg L."/>
            <person name="Michelmore R."/>
            <person name="Lanteri S."/>
        </authorList>
    </citation>
    <scope>NUCLEOTIDE SEQUENCE [LARGE SCALE GENOMIC DNA]</scope>
    <source>
        <strain evidence="1">2C</strain>
    </source>
</reference>
<name>A0A103YBR6_CYNCS</name>
<dbReference type="Gramene" id="KVI06179">
    <property type="protein sequence ID" value="KVI06179"/>
    <property type="gene ID" value="Ccrd_015474"/>
</dbReference>
<organism evidence="1 2">
    <name type="scientific">Cynara cardunculus var. scolymus</name>
    <name type="common">Globe artichoke</name>
    <name type="synonym">Cynara scolymus</name>
    <dbReference type="NCBI Taxonomy" id="59895"/>
    <lineage>
        <taxon>Eukaryota</taxon>
        <taxon>Viridiplantae</taxon>
        <taxon>Streptophyta</taxon>
        <taxon>Embryophyta</taxon>
        <taxon>Tracheophyta</taxon>
        <taxon>Spermatophyta</taxon>
        <taxon>Magnoliopsida</taxon>
        <taxon>eudicotyledons</taxon>
        <taxon>Gunneridae</taxon>
        <taxon>Pentapetalae</taxon>
        <taxon>asterids</taxon>
        <taxon>campanulids</taxon>
        <taxon>Asterales</taxon>
        <taxon>Asteraceae</taxon>
        <taxon>Carduoideae</taxon>
        <taxon>Cardueae</taxon>
        <taxon>Carduinae</taxon>
        <taxon>Cynara</taxon>
    </lineage>
</organism>
<sequence length="29" mass="3472">MLYNLCRQHPSVLQIKRCRGSRRTSRNVV</sequence>
<comment type="caution">
    <text evidence="1">The sequence shown here is derived from an EMBL/GenBank/DDBJ whole genome shotgun (WGS) entry which is preliminary data.</text>
</comment>
<evidence type="ECO:0000313" key="1">
    <source>
        <dbReference type="EMBL" id="KVI06179.1"/>
    </source>
</evidence>
<protein>
    <submittedName>
        <fullName evidence="1">Uncharacterized protein</fullName>
    </submittedName>
</protein>
<proteinExistence type="predicted"/>
<accession>A0A103YBR6</accession>
<evidence type="ECO:0000313" key="2">
    <source>
        <dbReference type="Proteomes" id="UP000243975"/>
    </source>
</evidence>
<dbReference type="EMBL" id="LEKV01001845">
    <property type="protein sequence ID" value="KVI06179.1"/>
    <property type="molecule type" value="Genomic_DNA"/>
</dbReference>
<gene>
    <name evidence="1" type="ORF">Ccrd_015474</name>
</gene>
<dbReference type="AlphaFoldDB" id="A0A103YBR6"/>